<organism evidence="2 3">
    <name type="scientific">Croceitalea marina</name>
    <dbReference type="NCBI Taxonomy" id="1775166"/>
    <lineage>
        <taxon>Bacteria</taxon>
        <taxon>Pseudomonadati</taxon>
        <taxon>Bacteroidota</taxon>
        <taxon>Flavobacteriia</taxon>
        <taxon>Flavobacteriales</taxon>
        <taxon>Flavobacteriaceae</taxon>
        <taxon>Croceitalea</taxon>
    </lineage>
</organism>
<sequence length="678" mass="73826">MKTNQSSLKRVLSLAPLVLVFLVFACSKDEVTPEDPNQPVGSGDDITISEVLARGIIEDYPASRVSDTLEVSEPYYEEYLESVADGDVTNTYLCTTKKVSVLDGNGQFPLFNPNAEVIWPGNLLQGKTLNNNTPESINVKRAGGTISYNLINGNPVSASSVDEVVKSKIQIALNEIVANDPNIVPANFQLDVEEVYSEEQMALEMGVSYESYNINASANLSFSSDKEYNRVLVKLTQQYYTMSLDQITGLDDIFAPSVTGKDLSPFVQEDNPATYISSVTYGRIFYMLVESTSSINELRARVEGTYQGLQNKVKGEIESNEYNSLKEVKTKIIAYGGSASSAFSLTGVIDINTIGEKLAESTNITEALPLSYIVKSVREPSKTVGTKLATEFDAVSCNLRGERPPQGYSNLVGLFEDGVGAATAVAGSNSILFNGAGTEYVWFNGNTGTISPKYSINDASTPLGAIDFAAIDAATLYIPGEIWLYDKESLDILILKFNPEPYAGNNNTIPTTFIGGNYLGPFNVNQVHNANVEGGNSFPMSSSGFDAVAYLGVEDKTFETNTTFTRTVTRVITRKHEYFEKGNNNFKAIESYVVEFSITINLLTGQRTENTEVYRTWSSKTNISENDNFPLKNIGAACKITLGSSESGFKILNFDSEGKTFFIRNGVGGSVDGPYVID</sequence>
<keyword evidence="3" id="KW-1185">Reference proteome</keyword>
<dbReference type="PROSITE" id="PS51257">
    <property type="entry name" value="PROKAR_LIPOPROTEIN"/>
    <property type="match status" value="1"/>
</dbReference>
<gene>
    <name evidence="2" type="ORF">ACFSQJ_11410</name>
</gene>
<dbReference type="Pfam" id="PF01289">
    <property type="entry name" value="Thiol_cytolysin"/>
    <property type="match status" value="1"/>
</dbReference>
<dbReference type="EMBL" id="JBHULB010000014">
    <property type="protein sequence ID" value="MFD2587541.1"/>
    <property type="molecule type" value="Genomic_DNA"/>
</dbReference>
<proteinExistence type="predicted"/>
<name>A0ABW5MXN2_9FLAO</name>
<dbReference type="InterPro" id="IPR036359">
    <property type="entry name" value="Thiol_cytolysin_sf"/>
</dbReference>
<accession>A0ABW5MXN2</accession>
<protein>
    <submittedName>
        <fullName evidence="2">Thiol-activated cytolysin family protein</fullName>
    </submittedName>
</protein>
<dbReference type="Proteomes" id="UP001597526">
    <property type="component" value="Unassembled WGS sequence"/>
</dbReference>
<dbReference type="PRINTS" id="PR01400">
    <property type="entry name" value="TACYTOLYSIN"/>
</dbReference>
<evidence type="ECO:0000313" key="3">
    <source>
        <dbReference type="Proteomes" id="UP001597526"/>
    </source>
</evidence>
<dbReference type="InterPro" id="IPR036363">
    <property type="entry name" value="Thiol_cytolysin_ab_sf"/>
</dbReference>
<evidence type="ECO:0000256" key="1">
    <source>
        <dbReference type="SAM" id="SignalP"/>
    </source>
</evidence>
<feature type="chain" id="PRO_5046008743" evidence="1">
    <location>
        <begin position="26"/>
        <end position="678"/>
    </location>
</feature>
<dbReference type="SUPFAM" id="SSF56978">
    <property type="entry name" value="Perfringolysin"/>
    <property type="match status" value="1"/>
</dbReference>
<evidence type="ECO:0000313" key="2">
    <source>
        <dbReference type="EMBL" id="MFD2587541.1"/>
    </source>
</evidence>
<dbReference type="Gene3D" id="3.30.1040.20">
    <property type="match status" value="1"/>
</dbReference>
<dbReference type="RefSeq" id="WP_377767078.1">
    <property type="nucleotide sequence ID" value="NZ_JBHULB010000014.1"/>
</dbReference>
<keyword evidence="1" id="KW-0732">Signal</keyword>
<dbReference type="Gene3D" id="3.90.840.10">
    <property type="entry name" value="Thiol-activated cytolysin superfamily/Thiol-activated cytolysin, alpha-beta domain"/>
    <property type="match status" value="1"/>
</dbReference>
<dbReference type="Gene3D" id="3.40.30.40">
    <property type="entry name" value="Perfringolysin"/>
    <property type="match status" value="1"/>
</dbReference>
<reference evidence="3" key="1">
    <citation type="journal article" date="2019" name="Int. J. Syst. Evol. Microbiol.">
        <title>The Global Catalogue of Microorganisms (GCM) 10K type strain sequencing project: providing services to taxonomists for standard genome sequencing and annotation.</title>
        <authorList>
            <consortium name="The Broad Institute Genomics Platform"/>
            <consortium name="The Broad Institute Genome Sequencing Center for Infectious Disease"/>
            <person name="Wu L."/>
            <person name="Ma J."/>
        </authorList>
    </citation>
    <scope>NUCLEOTIDE SEQUENCE [LARGE SCALE GENOMIC DNA]</scope>
    <source>
        <strain evidence="3">KCTC 52368</strain>
    </source>
</reference>
<feature type="signal peptide" evidence="1">
    <location>
        <begin position="1"/>
        <end position="25"/>
    </location>
</feature>
<dbReference type="InterPro" id="IPR001869">
    <property type="entry name" value="Thiol_cytolysin"/>
</dbReference>
<comment type="caution">
    <text evidence="2">The sequence shown here is derived from an EMBL/GenBank/DDBJ whole genome shotgun (WGS) entry which is preliminary data.</text>
</comment>